<dbReference type="AlphaFoldDB" id="A0AA38ZSA0"/>
<keyword evidence="2" id="KW-1185">Reference proteome</keyword>
<protein>
    <submittedName>
        <fullName evidence="1">Uncharacterized protein</fullName>
    </submittedName>
</protein>
<sequence length="74" mass="7604">MLCNSVGFNWLACLAATELEMGLSRGAQGVGGSSRVAGISLVGTTIVGGKKEKLNRMVRRESFGSFGSLVGPSV</sequence>
<dbReference type="EMBL" id="JARBHA010000008">
    <property type="protein sequence ID" value="KAJ9694069.1"/>
    <property type="molecule type" value="Genomic_DNA"/>
</dbReference>
<accession>A0AA38ZSA0</accession>
<reference evidence="1 2" key="1">
    <citation type="journal article" date="2023" name="BMC Biotechnol.">
        <title>Vitis rotundifolia cv Carlos genome sequencing.</title>
        <authorList>
            <person name="Huff M."/>
            <person name="Hulse-Kemp A."/>
            <person name="Scheffler B."/>
            <person name="Youngblood R."/>
            <person name="Simpson S."/>
            <person name="Babiker E."/>
            <person name="Staton M."/>
        </authorList>
    </citation>
    <scope>NUCLEOTIDE SEQUENCE [LARGE SCALE GENOMIC DNA]</scope>
    <source>
        <tissue evidence="1">Leaf</tissue>
    </source>
</reference>
<evidence type="ECO:0000313" key="1">
    <source>
        <dbReference type="EMBL" id="KAJ9694069.1"/>
    </source>
</evidence>
<evidence type="ECO:0000313" key="2">
    <source>
        <dbReference type="Proteomes" id="UP001168098"/>
    </source>
</evidence>
<organism evidence="1 2">
    <name type="scientific">Vitis rotundifolia</name>
    <name type="common">Muscadine grape</name>
    <dbReference type="NCBI Taxonomy" id="103349"/>
    <lineage>
        <taxon>Eukaryota</taxon>
        <taxon>Viridiplantae</taxon>
        <taxon>Streptophyta</taxon>
        <taxon>Embryophyta</taxon>
        <taxon>Tracheophyta</taxon>
        <taxon>Spermatophyta</taxon>
        <taxon>Magnoliopsida</taxon>
        <taxon>eudicotyledons</taxon>
        <taxon>Gunneridae</taxon>
        <taxon>Pentapetalae</taxon>
        <taxon>rosids</taxon>
        <taxon>Vitales</taxon>
        <taxon>Vitaceae</taxon>
        <taxon>Viteae</taxon>
        <taxon>Vitis</taxon>
    </lineage>
</organism>
<gene>
    <name evidence="1" type="ORF">PVL29_009851</name>
</gene>
<proteinExistence type="predicted"/>
<comment type="caution">
    <text evidence="1">The sequence shown here is derived from an EMBL/GenBank/DDBJ whole genome shotgun (WGS) entry which is preliminary data.</text>
</comment>
<dbReference type="Proteomes" id="UP001168098">
    <property type="component" value="Unassembled WGS sequence"/>
</dbReference>
<name>A0AA38ZSA0_VITRO</name>